<dbReference type="PRINTS" id="PR00344">
    <property type="entry name" value="BCTRLSENSOR"/>
</dbReference>
<evidence type="ECO:0000256" key="6">
    <source>
        <dbReference type="ARBA" id="ARBA00022679"/>
    </source>
</evidence>
<dbReference type="InterPro" id="IPR004358">
    <property type="entry name" value="Sig_transdc_His_kin-like_C"/>
</dbReference>
<dbReference type="GO" id="GO:0005886">
    <property type="term" value="C:plasma membrane"/>
    <property type="evidence" value="ECO:0007669"/>
    <property type="project" value="UniProtKB-SubCell"/>
</dbReference>
<keyword evidence="9" id="KW-0067">ATP-binding</keyword>
<sequence>MKLRTKFLLFVGILHLLTLFLSFLIFRENKIVFILSEVFILISLWIATRLYLQLVQPLKMLVDGINAINDQDFNVKFRETGKPEVDQLIGVYNKMIDRLRAERTLQEEQHTFLEKLINTSPTGVVLLDLDQNIDHLNPRAMQLLEINENNDLATEIANCRHPLIGEIKELKAGESKVVSMSGVKNYKCQKSFFIDRGFHRYFVMLEELSLEILQTEKKAYGKVIRMMAHEVNNTIGPVNSIIDYAISKRGLQQDADDDLREALKVAIDRNNNLNIFMRNLADVVRLPQANRQALDVNQLLTSISKLFEFKAHEKSIQIRLSLAPKSLFINADIQQMEQVLINIIKNAIEAIDSNSGGVITLITLTDPARIIVRNTGRGIPDDIQVNLFTPFYTTKKDGQGIGLTLIREILINHGFEFSLKTNTEGFTDFVIFIRPI</sequence>
<reference evidence="15 16" key="1">
    <citation type="submission" date="2018-12" db="EMBL/GenBank/DDBJ databases">
        <title>The Draft Genome Sequence of the Soil Bacterium Pedobacter tournemirensis R1.</title>
        <authorList>
            <person name="He J."/>
        </authorList>
    </citation>
    <scope>NUCLEOTIDE SEQUENCE [LARGE SCALE GENOMIC DNA]</scope>
    <source>
        <strain evidence="15 16">R1</strain>
    </source>
</reference>
<evidence type="ECO:0000259" key="14">
    <source>
        <dbReference type="PROSITE" id="PS50885"/>
    </source>
</evidence>
<dbReference type="PANTHER" id="PTHR45528:SF1">
    <property type="entry name" value="SENSOR HISTIDINE KINASE CPXA"/>
    <property type="match status" value="1"/>
</dbReference>
<evidence type="ECO:0000313" key="15">
    <source>
        <dbReference type="EMBL" id="RXF72462.1"/>
    </source>
</evidence>
<dbReference type="InterPro" id="IPR003594">
    <property type="entry name" value="HATPase_dom"/>
</dbReference>
<comment type="catalytic activity">
    <reaction evidence="1">
        <text>ATP + protein L-histidine = ADP + protein N-phospho-L-histidine.</text>
        <dbReference type="EC" id="2.7.13.3"/>
    </reaction>
</comment>
<comment type="caution">
    <text evidence="15">The sequence shown here is derived from an EMBL/GenBank/DDBJ whole genome shotgun (WGS) entry which is preliminary data.</text>
</comment>
<dbReference type="GO" id="GO:0004673">
    <property type="term" value="F:protein histidine kinase activity"/>
    <property type="evidence" value="ECO:0007669"/>
    <property type="project" value="UniProtKB-EC"/>
</dbReference>
<evidence type="ECO:0000256" key="8">
    <source>
        <dbReference type="ARBA" id="ARBA00022777"/>
    </source>
</evidence>
<dbReference type="PANTHER" id="PTHR45528">
    <property type="entry name" value="SENSOR HISTIDINE KINASE CPXA"/>
    <property type="match status" value="1"/>
</dbReference>
<comment type="subcellular location">
    <subcellularLocation>
        <location evidence="2">Cell membrane</location>
        <topology evidence="2">Multi-pass membrane protein</topology>
    </subcellularLocation>
</comment>
<dbReference type="EMBL" id="RXOC01000001">
    <property type="protein sequence ID" value="RXF72462.1"/>
    <property type="molecule type" value="Genomic_DNA"/>
</dbReference>
<evidence type="ECO:0000256" key="1">
    <source>
        <dbReference type="ARBA" id="ARBA00000085"/>
    </source>
</evidence>
<dbReference type="InterPro" id="IPR000014">
    <property type="entry name" value="PAS"/>
</dbReference>
<dbReference type="Gene3D" id="3.30.565.10">
    <property type="entry name" value="Histidine kinase-like ATPase, C-terminal domain"/>
    <property type="match status" value="1"/>
</dbReference>
<dbReference type="SUPFAM" id="SSF55785">
    <property type="entry name" value="PYP-like sensor domain (PAS domain)"/>
    <property type="match status" value="1"/>
</dbReference>
<evidence type="ECO:0000256" key="12">
    <source>
        <dbReference type="SAM" id="Phobius"/>
    </source>
</evidence>
<evidence type="ECO:0000313" key="16">
    <source>
        <dbReference type="Proteomes" id="UP000290848"/>
    </source>
</evidence>
<keyword evidence="10" id="KW-0902">Two-component regulatory system</keyword>
<dbReference type="InterPro" id="IPR035965">
    <property type="entry name" value="PAS-like_dom_sf"/>
</dbReference>
<evidence type="ECO:0000256" key="2">
    <source>
        <dbReference type="ARBA" id="ARBA00004651"/>
    </source>
</evidence>
<dbReference type="SMART" id="SM00304">
    <property type="entry name" value="HAMP"/>
    <property type="match status" value="1"/>
</dbReference>
<keyword evidence="6" id="KW-0808">Transferase</keyword>
<dbReference type="SUPFAM" id="SSF158472">
    <property type="entry name" value="HAMP domain-like"/>
    <property type="match status" value="1"/>
</dbReference>
<feature type="domain" description="Histidine kinase" evidence="13">
    <location>
        <begin position="226"/>
        <end position="436"/>
    </location>
</feature>
<evidence type="ECO:0000256" key="9">
    <source>
        <dbReference type="ARBA" id="ARBA00022840"/>
    </source>
</evidence>
<dbReference type="CDD" id="cd06225">
    <property type="entry name" value="HAMP"/>
    <property type="match status" value="1"/>
</dbReference>
<dbReference type="RefSeq" id="WP_128767648.1">
    <property type="nucleotide sequence ID" value="NZ_RXOC01000001.1"/>
</dbReference>
<dbReference type="Proteomes" id="UP000290848">
    <property type="component" value="Unassembled WGS sequence"/>
</dbReference>
<dbReference type="PROSITE" id="PS50885">
    <property type="entry name" value="HAMP"/>
    <property type="match status" value="1"/>
</dbReference>
<dbReference type="InterPro" id="IPR005467">
    <property type="entry name" value="His_kinase_dom"/>
</dbReference>
<evidence type="ECO:0000256" key="4">
    <source>
        <dbReference type="ARBA" id="ARBA00022475"/>
    </source>
</evidence>
<keyword evidence="12" id="KW-1133">Transmembrane helix</keyword>
<accession>A0A4V1KJ00</accession>
<dbReference type="PROSITE" id="PS50109">
    <property type="entry name" value="HIS_KIN"/>
    <property type="match status" value="1"/>
</dbReference>
<dbReference type="AlphaFoldDB" id="A0A4V1KJ00"/>
<feature type="transmembrane region" description="Helical" evidence="12">
    <location>
        <begin position="7"/>
        <end position="25"/>
    </location>
</feature>
<dbReference type="InterPro" id="IPR003660">
    <property type="entry name" value="HAMP_dom"/>
</dbReference>
<dbReference type="SMART" id="SM00387">
    <property type="entry name" value="HATPase_c"/>
    <property type="match status" value="1"/>
</dbReference>
<dbReference type="SUPFAM" id="SSF55874">
    <property type="entry name" value="ATPase domain of HSP90 chaperone/DNA topoisomerase II/histidine kinase"/>
    <property type="match status" value="1"/>
</dbReference>
<evidence type="ECO:0000256" key="7">
    <source>
        <dbReference type="ARBA" id="ARBA00022741"/>
    </source>
</evidence>
<dbReference type="GO" id="GO:0005524">
    <property type="term" value="F:ATP binding"/>
    <property type="evidence" value="ECO:0007669"/>
    <property type="project" value="UniProtKB-KW"/>
</dbReference>
<dbReference type="GO" id="GO:0000160">
    <property type="term" value="P:phosphorelay signal transduction system"/>
    <property type="evidence" value="ECO:0007669"/>
    <property type="project" value="UniProtKB-KW"/>
</dbReference>
<evidence type="ECO:0000256" key="11">
    <source>
        <dbReference type="ARBA" id="ARBA00023136"/>
    </source>
</evidence>
<feature type="domain" description="HAMP" evidence="14">
    <location>
        <begin position="52"/>
        <end position="104"/>
    </location>
</feature>
<dbReference type="InterPro" id="IPR036890">
    <property type="entry name" value="HATPase_C_sf"/>
</dbReference>
<dbReference type="Gene3D" id="6.10.340.10">
    <property type="match status" value="1"/>
</dbReference>
<dbReference type="Pfam" id="PF02518">
    <property type="entry name" value="HATPase_c"/>
    <property type="match status" value="1"/>
</dbReference>
<dbReference type="EC" id="2.7.13.3" evidence="3"/>
<keyword evidence="12" id="KW-0812">Transmembrane</keyword>
<proteinExistence type="predicted"/>
<evidence type="ECO:0000256" key="5">
    <source>
        <dbReference type="ARBA" id="ARBA00022553"/>
    </source>
</evidence>
<gene>
    <name evidence="15" type="ORF">EKH83_01700</name>
</gene>
<evidence type="ECO:0000256" key="3">
    <source>
        <dbReference type="ARBA" id="ARBA00012438"/>
    </source>
</evidence>
<dbReference type="InterPro" id="IPR050398">
    <property type="entry name" value="HssS/ArlS-like"/>
</dbReference>
<keyword evidence="11 12" id="KW-0472">Membrane</keyword>
<protein>
    <recommendedName>
        <fullName evidence="3">histidine kinase</fullName>
        <ecNumber evidence="3">2.7.13.3</ecNumber>
    </recommendedName>
</protein>
<keyword evidence="8" id="KW-0418">Kinase</keyword>
<evidence type="ECO:0000259" key="13">
    <source>
        <dbReference type="PROSITE" id="PS50109"/>
    </source>
</evidence>
<evidence type="ECO:0000256" key="10">
    <source>
        <dbReference type="ARBA" id="ARBA00023012"/>
    </source>
</evidence>
<organism evidence="15 16">
    <name type="scientific">Arcticibacter tournemirensis</name>
    <dbReference type="NCBI Taxonomy" id="699437"/>
    <lineage>
        <taxon>Bacteria</taxon>
        <taxon>Pseudomonadati</taxon>
        <taxon>Bacteroidota</taxon>
        <taxon>Sphingobacteriia</taxon>
        <taxon>Sphingobacteriales</taxon>
        <taxon>Sphingobacteriaceae</taxon>
        <taxon>Arcticibacter</taxon>
    </lineage>
</organism>
<keyword evidence="7" id="KW-0547">Nucleotide-binding</keyword>
<keyword evidence="4" id="KW-1003">Cell membrane</keyword>
<keyword evidence="5" id="KW-0597">Phosphoprotein</keyword>
<dbReference type="Pfam" id="PF00672">
    <property type="entry name" value="HAMP"/>
    <property type="match status" value="1"/>
</dbReference>
<name>A0A4V1KJ00_9SPHI</name>
<dbReference type="Pfam" id="PF13188">
    <property type="entry name" value="PAS_8"/>
    <property type="match status" value="1"/>
</dbReference>